<evidence type="ECO:0000313" key="2">
    <source>
        <dbReference type="EMBL" id="QHT05980.1"/>
    </source>
</evidence>
<feature type="region of interest" description="Disordered" evidence="1">
    <location>
        <begin position="240"/>
        <end position="273"/>
    </location>
</feature>
<evidence type="ECO:0000256" key="1">
    <source>
        <dbReference type="SAM" id="MobiDB-lite"/>
    </source>
</evidence>
<protein>
    <submittedName>
        <fullName evidence="2">Uncharacterized protein</fullName>
    </submittedName>
</protein>
<accession>A0A6C0CQ45</accession>
<reference evidence="2" key="1">
    <citation type="journal article" date="2020" name="Nature">
        <title>Giant virus diversity and host interactions through global metagenomics.</title>
        <authorList>
            <person name="Schulz F."/>
            <person name="Roux S."/>
            <person name="Paez-Espino D."/>
            <person name="Jungbluth S."/>
            <person name="Walsh D.A."/>
            <person name="Denef V.J."/>
            <person name="McMahon K.D."/>
            <person name="Konstantinidis K.T."/>
            <person name="Eloe-Fadrosh E.A."/>
            <person name="Kyrpides N.C."/>
            <person name="Woyke T."/>
        </authorList>
    </citation>
    <scope>NUCLEOTIDE SEQUENCE</scope>
    <source>
        <strain evidence="2">GVMAG-M-3300021425-14</strain>
    </source>
</reference>
<proteinExistence type="predicted"/>
<dbReference type="AlphaFoldDB" id="A0A6C0CQ45"/>
<name>A0A6C0CQ45_9ZZZZ</name>
<organism evidence="2">
    <name type="scientific">viral metagenome</name>
    <dbReference type="NCBI Taxonomy" id="1070528"/>
    <lineage>
        <taxon>unclassified sequences</taxon>
        <taxon>metagenomes</taxon>
        <taxon>organismal metagenomes</taxon>
    </lineage>
</organism>
<sequence length="273" mass="30840">MNTAINNDIRNSANKITDNIRKESANISKSAIDMGKDIQNNINNATLKARQIGTRTMSNAEGLVNDTRIRVGNKANEIQQQANEMKDQAVGKANELKDQAVLSAKNLKEQAEVAVGIQQEKGLFTRLNPMQYLKLPTLSNITNRLSPKNLFCGNNTSNNQNKLGLPQMGGNGIESIIELLKYNLEKREKILDILFEDAMKIVAVKGTVSKNKEKRILKLIHEIDIIKTKLKTINSGLPKVKKRNMYKKNKTGKKSRKKKSKKRRKYKKKTKKK</sequence>
<dbReference type="EMBL" id="MN739462">
    <property type="protein sequence ID" value="QHT05980.1"/>
    <property type="molecule type" value="Genomic_DNA"/>
</dbReference>